<dbReference type="InterPro" id="IPR007246">
    <property type="entry name" value="Gaa1"/>
</dbReference>
<dbReference type="GO" id="GO:0005829">
    <property type="term" value="C:cytosol"/>
    <property type="evidence" value="ECO:0007669"/>
    <property type="project" value="Ensembl"/>
</dbReference>
<feature type="region of interest" description="Disordered" evidence="1">
    <location>
        <begin position="51"/>
        <end position="72"/>
    </location>
</feature>
<reference evidence="3" key="3">
    <citation type="submission" date="2025-09" db="UniProtKB">
        <authorList>
            <consortium name="Ensembl"/>
        </authorList>
    </citation>
    <scope>IDENTIFICATION</scope>
</reference>
<name>A0A493TRU8_ANAPP</name>
<feature type="transmembrane region" description="Helical" evidence="2">
    <location>
        <begin position="521"/>
        <end position="540"/>
    </location>
</feature>
<keyword evidence="4" id="KW-1185">Reference proteome</keyword>
<sequence>MWGLGLEVYAQPFARTLPFPDESRERYVRGGPAHGVGGGVRGVRGGCMGGGPGCGGRPGGSGDRKKRKGTWGQGWTELGHEQHRGLGAQDPPPLCNTSSGGAGGEGVPGLEQLRCGAGWGLGVLGMGWRRLRGGFPVGCECPRGLQESRGGGFVGLWGWDGGGQGEGLHPEGMGMGMGSPGTWSRPRAGGAEAFGGHFGVGAGVPSAQPVPPPQMVKGTNVYGILRAPRAASTESLVLSVPCSDGPQNSQAVGLMLALAAYFRGEPVLVLWGGSGGAHKAPLGGSCTLWLTPELRPDLLGQGHHLPGQRARPAGHGGLAGGLPRRQRHRFDVALEGLNGQLPNLDLLNLFHAFCQKNGLLCTIQGKLQRSDWDSLSAYGHSLQTLLLMVLKQSSGQPQGDHGLFLRYHIEAITVRGINSFRQYKYDMTTVGKTLEGMFRKLNNLLERLHQSYFFYLLPSLSRFVSIGVYMPAFGLLILVLVLKALDLWMQLNKCEATAAERLWDGDQGAAHAMVEEPRPGLLALVPPLVVCHAAGLALYLLPVLGQRVATQHFPVSEAEAVVLTLIAIYVAGMALPHSAHRALPGGGSDRGWMTLKLLALLYLAAQLSCAALLNFSLGFLLAVTMVPAAAAVRPTGPRPVLAALLVLSTPAVTLLLGIFLHRELEERPAGLAEGWQLFLQALAEGLLQHHLYG</sequence>
<keyword evidence="2" id="KW-0812">Transmembrane</keyword>
<dbReference type="Pfam" id="PF04114">
    <property type="entry name" value="Gaa1"/>
    <property type="match status" value="2"/>
</dbReference>
<keyword evidence="2" id="KW-0472">Membrane</keyword>
<protein>
    <submittedName>
        <fullName evidence="3">Glycosylphosphatidylinositol anchor attachment 1</fullName>
    </submittedName>
</protein>
<evidence type="ECO:0000256" key="1">
    <source>
        <dbReference type="SAM" id="MobiDB-lite"/>
    </source>
</evidence>
<dbReference type="PANTHER" id="PTHR13304">
    <property type="entry name" value="GLYCOSYLPHOSPHATIDYLINOSITOL ANCHOR ATTACHMENT 1 PROTEIN"/>
    <property type="match status" value="1"/>
</dbReference>
<feature type="transmembrane region" description="Helical" evidence="2">
    <location>
        <begin position="600"/>
        <end position="628"/>
    </location>
</feature>
<reference evidence="4" key="1">
    <citation type="submission" date="2017-10" db="EMBL/GenBank/DDBJ databases">
        <title>A new Pekin duck reference genome.</title>
        <authorList>
            <person name="Hou Z.-C."/>
            <person name="Zhou Z.-K."/>
            <person name="Zhu F."/>
            <person name="Hou S.-S."/>
        </authorList>
    </citation>
    <scope>NUCLEOTIDE SEQUENCE [LARGE SCALE GENOMIC DNA]</scope>
</reference>
<dbReference type="GO" id="GO:0042765">
    <property type="term" value="C:GPI-anchor transamidase complex"/>
    <property type="evidence" value="ECO:0007669"/>
    <property type="project" value="Ensembl"/>
</dbReference>
<feature type="compositionally biased region" description="Gly residues" evidence="1">
    <location>
        <begin position="51"/>
        <end position="61"/>
    </location>
</feature>
<reference evidence="3" key="2">
    <citation type="submission" date="2025-08" db="UniProtKB">
        <authorList>
            <consortium name="Ensembl"/>
        </authorList>
    </citation>
    <scope>IDENTIFICATION</scope>
</reference>
<accession>A0A493TRU8</accession>
<feature type="transmembrane region" description="Helical" evidence="2">
    <location>
        <begin position="452"/>
        <end position="482"/>
    </location>
</feature>
<dbReference type="Ensembl" id="ENSAPLT00000018465.1">
    <property type="protein sequence ID" value="ENSAPLP00000028603.1"/>
    <property type="gene ID" value="ENSAPLG00000023434.1"/>
</dbReference>
<dbReference type="PANTHER" id="PTHR13304:SF0">
    <property type="entry name" value="GLYCOSYLPHOSPHATIDYLINOSITOL ANCHOR ATTACHMENT 1 PROTEIN"/>
    <property type="match status" value="1"/>
</dbReference>
<dbReference type="OMA" id="HGANWAV"/>
<dbReference type="GO" id="GO:0016255">
    <property type="term" value="P:attachment of GPI anchor to protein"/>
    <property type="evidence" value="ECO:0007669"/>
    <property type="project" value="Ensembl"/>
</dbReference>
<dbReference type="GO" id="GO:0005739">
    <property type="term" value="C:mitochondrion"/>
    <property type="evidence" value="ECO:0007669"/>
    <property type="project" value="Ensembl"/>
</dbReference>
<dbReference type="GO" id="GO:0034235">
    <property type="term" value="F:GPI anchor binding"/>
    <property type="evidence" value="ECO:0007669"/>
    <property type="project" value="Ensembl"/>
</dbReference>
<feature type="transmembrane region" description="Helical" evidence="2">
    <location>
        <begin position="560"/>
        <end position="579"/>
    </location>
</feature>
<dbReference type="PIRSF" id="PIRSF036762">
    <property type="entry name" value="GAA1"/>
    <property type="match status" value="1"/>
</dbReference>
<dbReference type="GeneTree" id="ENSGT00390000013685"/>
<proteinExistence type="predicted"/>
<evidence type="ECO:0000313" key="3">
    <source>
        <dbReference type="Ensembl" id="ENSAPLP00000028603.1"/>
    </source>
</evidence>
<feature type="transmembrane region" description="Helical" evidence="2">
    <location>
        <begin position="640"/>
        <end position="660"/>
    </location>
</feature>
<evidence type="ECO:0000256" key="2">
    <source>
        <dbReference type="SAM" id="Phobius"/>
    </source>
</evidence>
<dbReference type="AlphaFoldDB" id="A0A493TRU8"/>
<evidence type="ECO:0000313" key="4">
    <source>
        <dbReference type="Proteomes" id="UP000016666"/>
    </source>
</evidence>
<dbReference type="Proteomes" id="UP000016666">
    <property type="component" value="Unassembled WGS sequence"/>
</dbReference>
<gene>
    <name evidence="3" type="primary">GPAA1</name>
</gene>
<dbReference type="STRING" id="8840.ENSAPLP00000028603"/>
<organism evidence="3 4">
    <name type="scientific">Anas platyrhynchos platyrhynchos</name>
    <name type="common">Northern mallard</name>
    <dbReference type="NCBI Taxonomy" id="8840"/>
    <lineage>
        <taxon>Eukaryota</taxon>
        <taxon>Metazoa</taxon>
        <taxon>Chordata</taxon>
        <taxon>Craniata</taxon>
        <taxon>Vertebrata</taxon>
        <taxon>Euteleostomi</taxon>
        <taxon>Archelosauria</taxon>
        <taxon>Archosauria</taxon>
        <taxon>Dinosauria</taxon>
        <taxon>Saurischia</taxon>
        <taxon>Theropoda</taxon>
        <taxon>Coelurosauria</taxon>
        <taxon>Aves</taxon>
        <taxon>Neognathae</taxon>
        <taxon>Galloanserae</taxon>
        <taxon>Anseriformes</taxon>
        <taxon>Anatidae</taxon>
        <taxon>Anatinae</taxon>
        <taxon>Anas</taxon>
    </lineage>
</organism>
<keyword evidence="2" id="KW-1133">Transmembrane helix</keyword>
<dbReference type="GO" id="GO:0005813">
    <property type="term" value="C:centrosome"/>
    <property type="evidence" value="ECO:0007669"/>
    <property type="project" value="Ensembl"/>
</dbReference>